<dbReference type="FunFam" id="1.20.920.20:FF:000002">
    <property type="entry name" value="Cytoplasmic dynein 1 heavy chain"/>
    <property type="match status" value="1"/>
</dbReference>
<evidence type="ECO:0000313" key="22">
    <source>
        <dbReference type="Proteomes" id="UP000009168"/>
    </source>
</evidence>
<dbReference type="Gene3D" id="1.20.920.30">
    <property type="match status" value="1"/>
</dbReference>
<dbReference type="Pfam" id="PF08393">
    <property type="entry name" value="DHC_N2"/>
    <property type="match status" value="1"/>
</dbReference>
<dbReference type="FunFam" id="1.10.8.720:FF:000006">
    <property type="entry name" value="cytoplasmic dynein 2 heavy chain 1"/>
    <property type="match status" value="1"/>
</dbReference>
<evidence type="ECO:0000256" key="13">
    <source>
        <dbReference type="ARBA" id="ARBA00023069"/>
    </source>
</evidence>
<evidence type="ECO:0000256" key="14">
    <source>
        <dbReference type="ARBA" id="ARBA00023136"/>
    </source>
</evidence>
<keyword evidence="10" id="KW-0067">ATP-binding</keyword>
<keyword evidence="7" id="KW-0493">Microtubule</keyword>
<dbReference type="OrthoDB" id="419419at2759"/>
<dbReference type="FunFam" id="3.40.50.300:FF:000706">
    <property type="entry name" value="Cytoplasmic dynein 2 heavy chain 1"/>
    <property type="match status" value="1"/>
</dbReference>
<evidence type="ECO:0000256" key="6">
    <source>
        <dbReference type="ARBA" id="ARBA00022490"/>
    </source>
</evidence>
<dbReference type="STRING" id="312017.I7MGY5"/>
<dbReference type="eggNOG" id="KOG3595">
    <property type="taxonomic scope" value="Eukaryota"/>
</dbReference>
<evidence type="ECO:0000256" key="10">
    <source>
        <dbReference type="ARBA" id="ARBA00022840"/>
    </source>
</evidence>
<dbReference type="Pfam" id="PF12777">
    <property type="entry name" value="MT"/>
    <property type="match status" value="1"/>
</dbReference>
<evidence type="ECO:0000256" key="3">
    <source>
        <dbReference type="ARBA" id="ARBA00008887"/>
    </source>
</evidence>
<dbReference type="GO" id="GO:0060271">
    <property type="term" value="P:cilium assembly"/>
    <property type="evidence" value="ECO:0007669"/>
    <property type="project" value="UniProtKB-ARBA"/>
</dbReference>
<feature type="domain" description="AAA+ ATPase" evidence="20">
    <location>
        <begin position="1952"/>
        <end position="2099"/>
    </location>
</feature>
<dbReference type="InterPro" id="IPR024743">
    <property type="entry name" value="Dynein_HC_stalk"/>
</dbReference>
<dbReference type="GO" id="GO:0045505">
    <property type="term" value="F:dynein intermediate chain binding"/>
    <property type="evidence" value="ECO:0007669"/>
    <property type="project" value="InterPro"/>
</dbReference>
<dbReference type="Gene3D" id="1.20.920.20">
    <property type="match status" value="1"/>
</dbReference>
<dbReference type="PANTHER" id="PTHR45703">
    <property type="entry name" value="DYNEIN HEAVY CHAIN"/>
    <property type="match status" value="1"/>
</dbReference>
<sequence>MDQRKEYLLNCITALLKLSEFPEKLSNSSILDKFLNDSDKNTLPLLYVYGKGFKLYNYTDSQQPESLIITLSKITNETITPQNVNRVVSISLMSSNPVDQLYLQLSNFYLPALKEKSDPSITKLLEELKMNLSGSTQGFGNGNFDDMDENNVKVIFKPVDELDFWIRMQSAATSNQVQRRAAQYSEQLSQIDKIWRDINKVEFSGIKEAIDQTLAVMDKIWRLDPSQQGYPEVRMRKFFEVCMNTLVARFQQEFNTQEIWDSSQSQVRLKLNEGQLFLKHFNENITLYTTQLWTQGRKWTSGQIDLTLSNNTIQRINEILELREQYEELLKMQQISNGKLKGDFESAYSTFRQMNCLNASDNTKDQWNTAKTKFNQQMEEIDDEVVNILKKDILAQNVKENMMQIFRDMQSWNGLLNRPKIKKDLQNERSNILQSIRQIVEQIQNEFETKSGENLDPVLGSDAIPSGHNFSKILNSIVWGKSLSGKLKRIMTISQTSLGDLREYGGFKQYCEQLSSQINEYQNDQFNSWKSDAINQISKPDSKVSLEITGRMMDINLQNGLVEVNYSERLVLLIREVRQLFELGFKKDIPKQIVEVVENGKKFYKEALNLKQIANFYNSMSSVIPQCLQKMLADKAMKFENIILNPKVGAKKQQGGQNQGNITWNNVDELEDYIKKVQEAANDIMNENRRLRKLHMSLIEQVIFLFDVDLVKNKHVWKEKLETIKKTIDVGCQGKDPSICNVWKYNWDIQLYKALEHQYQRGLQMLDQNLQEMNADIVLKGKNIEFRPPFEELKEKYYREIRAFINWPAKNFQGVGGSSEVYSAMPKNNAQYLSVVYAKAEKLFEKLQNLLEKFRNWTVIGYLDSDKVEEKLSDIEDWEYNIKNIRTKRKELEKLQDSYKIECFNVNLTPFKNSADDLLQNFIDNLTNSLKNSVKSDCEILEEFVTNSLEKLSNKPKTMEEMNAAKSSYFELKGQKKPMQQKLNNIQVKNKLLRNLVGFVQNTSNIEKRWENFELAIGDFDNILSEQTKTIKQEIGKRSEGVNQEIDKFYAKWQNLKPKQTEELDKEQARELAAKMKEWRNDWGEIEKKVEGIQKDCDHFEMDQPSFASLSQVRRELQSEESQWKVFDDFSSELETFEKEDWLVVKGKLYDFQDFTMKWTDLLKQQTKRDAVSQYMIDQIDRFKQIWTGLRLCIGEAFEREHWRSLFGILKLPKDVTLETLKFGHLLDADKEILLKMNDLKDLAARAQGEVALREAIQELKQWCETYDFELTEHNSNGRQTPLIKEWKDLLTKVSDNQSLLASMKESKFYARFQDQIEGFEQKLGGVDEYLGKLQVIQRKWVYLEPIFGRGALPAEQGRFKRLDDDFRSIMLGIERDPKVVSLCMVAGIKDTLETILDQLERCQKALNDFLEEKRSKFPRFYFLGDDDLLEILGQSQNAQVIQMHLKKLFAGINKVEFNKDCSQILAMISSQKETVQLNEKVQVEEQVENWLNSLSRNMVKTLQKLLVECLTENSLEADKYPSQILCISEEIKFTEKAVGAIRNGKLSNYKADLSRMLEQFTKLVGGAPLLIQLKLKALILDLIHHIEVIDVLIDNNVQDVQDWFWYKQLKYEMNQKKNGEIIMCRARFDYTYEYQGNAPKLVHTPLTDKCYLTLTQGMDMGYGGNPYGPAGTGKTESVKALGQAFGRQVLVFNCDEGLDFKSMGRIFIGLVKCGAWGCFDEFNRLLEEQLSAISQQIQVIQWAIKEGEQTMQLMGQTIEVNKNSGIFVTLNPAGKGYGGRSKLPDNLKQLFRPVAMSVPDNELIAETLLYSEGFKYAKELSQKVISIFTLSRQLLSPQQHYDWGLRALKTILTVAGQLIQAERQKTPNISREQEAELLIKAIRINTMSKLTFSDTRKFVALVQDVFPGIKSEDIVYAELTKAVEEVLAEMKLDVIETQISKILQFYEACKQRMGVVLVGPSGCGKTTIWKTLKKAYEKMGTQVKAYVMNPKSMPRSQLLGLMNNDTREFTEGVLTSSAREVIKESSDVISWIICDGDIDPEWIESLNSVLDDNHLLTLPTGERISFQDNVNFIFETNDLQYASPATVSRMGMIFLNQEDISIKSVVNKWVKRQKEELQAKLENLLEEYFYKILQFVQQFEEEQVVQTTRIGLVMNVLSQLTSIQSKSEFVTQMLRGFCSNFSLQIRVKIANEIFSLSGDKPPCDLNNSPLDFVCINGSLRPLSILSQDINLNDFADSEEPPIIQTIGLQRDFEVLKPWILNCEPFIVCGPEGSGKSLLIRAAFNELRKQQKIQVATIYCNAQTTAAQIIQKLNQICMKGTFSQGRILKPKDASRLVLYLKDINLPKPDKYQTIQLIAFLQQIITHKGYYDEQLEFVYLDEKIQIVASMAPSSTIGRHEISTRFTANARIHYIQYPSKEELMHTYTEYSKAIFQSEKVRIEKNQAAQIAKKFSLVLIDFYTNFASKFNVDEHRHYSFTPRNLTQIVFGMLRYEIGQSNPDSIGEALYNEISKRFRDRLVNFEQQNKFDAFVGSLLRSHLSYQVTPNIFFSSVGGQKQLTRLEKKDYIVAINQGLLMYEREFKEMKLHLLDEVLSLLSSLDRCLSQSGSVLLAGRSGIGRKSCISLMATMLRMEIVSPSTSRDYSTREFKKELKIFLEKAAAQNKQVILYIEDHHLVKSEFLELLNSLISSGEIPGLFTQDEVDHSFQNADEVRRENYGRSLYDIFCMRVRQNLRVVLSMDHSEETFAANCASNPAFFTKCTVIWLNNWSKESMSVIMKEELKEMLENFPAKEKEDIASYFINIHKYGLDNSRASPSHLFALAHTYSKIYQKKVNSRGSQSSHLKKGLGKLQEAKELVDVLQKQAQVKKQELAVKQKEADNALVLISKAMQNAAERKAECEKIQEYLQSEEGKIQDQRMEVQRQLQEVEPLIQSAKKSVDNISKSDLDFLRNLMMPPPVIHNIMKGVLRVFNISDVEKWQTVRQFLSNRQVLEQIINFDPDIITPQVRRGVQAQIMESESSFRKEVSYNASKAAGPMADWTIAVLKYSEVNEKVIPLKNNLKAIDSKLNASRQKLQENENELQKLEGKVEQLKQDFASKTSSAEILKNELKKQEETLAVASQLLDKLGDEKVRWEAQAQSIEKEFKSFPVESLLAAGFTIYLSENDENQREKAIQEWKQMTKSQTFNYLKFLSSEGQMLKWKSEGLPGDSLSLENSVMIFHSSKTPLLIDPNTQATEWLKKNLGTIEVLNQQDPKFSNQLELSVLFGKTLLIQELDKIEPILVPILRKDLVHQGPRWVVMIGDKYVNYNENFKLYLCTRNSGIEINANTSALVSIINYTVTKSGLEGKLLSIIINHEQPDLEKRKQELLENEEKLKIQLEELEKTLLEELASSTGNILENSVLIESLNQTKQKSQTIEVSLKESTKLQENLDQQREVYRNLAVKGAQLFISIGDLKKINNMYRFSLNYFIKLFKICLNVKEQFPNMQAKLQFCAVNLNRIIFNNVASSLFKHDRLMFGLHIVHDIYPEYFQQSEWDFLLGNTALAIESNLQLPKWANPDCKDQYAVFVNSFGKLCNNINFNDREWEQWSKELQCERVFPQAYASKLTQFQKVLFVQVFRPERLQSALNDFVCQSLQISSISGNPFSFNSIYQQETSTQTPALFVVSPGSDPSAELEEYAEQQIGRENFQEMSMGGNQNDVALEKLREAANKGYWLCLKNLHLVTAWLPILEKELKTLTPHQNFRLWLTTEAHIKFPAILLETCYKVSYESPPGLKKNVERIYSSWSPQYIAKGSAQRAQLLFLLAWFHAILQERRTYIPQGWSKFYEFSYGDLRAGTQIIEGLVQDTQQKGISWETLYGLFENAIYGGRIDEAFDMRVLRSYIELYFNNNILKGSARIPTGDTLPQSTNLPDYLAIVKKMSETDTPSIFGLPLNIDKAVQRYNTQQVISNLKIIMQASAEDLKFDKEKWQKQLGTIINLWKNLYKQFREGSGLPQIKPQNLTSTDPIESFVYLEASSAYQMLEKIESSIEGLNKVLFGNGLLTSEIQATGMELMLGNVPEKWSKVWEGPDNANSWLKGFCSRVYQLKKWVETLRNGSLLDSPLNLSDLFHPEIFLNALRQKTARKISKPLNDLKIVTSFDQSKISTAITIKIKNLLLQGCQINQGHLIDGAQDLPEFVQLPELYIGFIPKDEQDPYPSNTLGEFPIFSSSQREKLVAKIKIPVQGSLNDRIIAGVAFVLQNN</sequence>
<dbReference type="InterPro" id="IPR042219">
    <property type="entry name" value="AAA_lid_11_sf"/>
</dbReference>
<keyword evidence="15" id="KW-0505">Motor protein</keyword>
<dbReference type="InterPro" id="IPR042222">
    <property type="entry name" value="Dynein_2_N"/>
</dbReference>
<dbReference type="Gene3D" id="1.20.58.1120">
    <property type="match status" value="1"/>
</dbReference>
<dbReference type="Pfam" id="PF12781">
    <property type="entry name" value="AAA_9"/>
    <property type="match status" value="1"/>
</dbReference>
<dbReference type="Pfam" id="PF21264">
    <property type="entry name" value="DYNC2H1_AAA_dom"/>
    <property type="match status" value="1"/>
</dbReference>
<evidence type="ECO:0000256" key="19">
    <source>
        <dbReference type="SAM" id="Coils"/>
    </source>
</evidence>
<keyword evidence="9" id="KW-0970">Cilium biogenesis/degradation</keyword>
<dbReference type="FunFam" id="3.20.180.20:FF:000002">
    <property type="entry name" value="Cytoplasmic dynein heavy chain 1"/>
    <property type="match status" value="1"/>
</dbReference>
<dbReference type="InterPro" id="IPR042228">
    <property type="entry name" value="Dynein_linker_3"/>
</dbReference>
<dbReference type="GO" id="GO:0008569">
    <property type="term" value="F:minus-end-directed microtubule motor activity"/>
    <property type="evidence" value="ECO:0007669"/>
    <property type="project" value="InterPro"/>
</dbReference>
<dbReference type="Gene3D" id="3.40.50.300">
    <property type="entry name" value="P-loop containing nucleotide triphosphate hydrolases"/>
    <property type="match status" value="5"/>
</dbReference>
<dbReference type="InterPro" id="IPR035706">
    <property type="entry name" value="AAA_9"/>
</dbReference>
<dbReference type="FunFam" id="1.10.8.710:FF:000001">
    <property type="entry name" value="Dynein axonemal heavy chain 2"/>
    <property type="match status" value="1"/>
</dbReference>
<evidence type="ECO:0000256" key="15">
    <source>
        <dbReference type="ARBA" id="ARBA00023175"/>
    </source>
</evidence>
<dbReference type="InterPro" id="IPR003593">
    <property type="entry name" value="AAA+_ATPase"/>
</dbReference>
<dbReference type="SUPFAM" id="SSF52540">
    <property type="entry name" value="P-loop containing nucleoside triphosphate hydrolases"/>
    <property type="match status" value="4"/>
</dbReference>
<keyword evidence="13" id="KW-0969">Cilium</keyword>
<dbReference type="InterPro" id="IPR035699">
    <property type="entry name" value="AAA_6"/>
</dbReference>
<dbReference type="PANTHER" id="PTHR45703:SF22">
    <property type="entry name" value="DYNEIN CYTOPLASMIC 2 HEAVY CHAIN 1"/>
    <property type="match status" value="1"/>
</dbReference>
<feature type="coiled-coil region" evidence="19">
    <location>
        <begin position="875"/>
        <end position="902"/>
    </location>
</feature>
<dbReference type="InterPro" id="IPR013602">
    <property type="entry name" value="Dynein_heavy_linker"/>
</dbReference>
<feature type="domain" description="AAA+ ATPase" evidence="20">
    <location>
        <begin position="2262"/>
        <end position="2525"/>
    </location>
</feature>
<evidence type="ECO:0000256" key="2">
    <source>
        <dbReference type="ARBA" id="ARBA00004522"/>
    </source>
</evidence>
<dbReference type="GO" id="GO:0051959">
    <property type="term" value="F:dynein light intermediate chain binding"/>
    <property type="evidence" value="ECO:0007669"/>
    <property type="project" value="InterPro"/>
</dbReference>
<evidence type="ECO:0000313" key="21">
    <source>
        <dbReference type="EMBL" id="EAS02149.2"/>
    </source>
</evidence>
<evidence type="ECO:0000256" key="9">
    <source>
        <dbReference type="ARBA" id="ARBA00022794"/>
    </source>
</evidence>
<keyword evidence="22" id="KW-1185">Reference proteome</keyword>
<dbReference type="GO" id="GO:0008104">
    <property type="term" value="P:intracellular protein localization"/>
    <property type="evidence" value="ECO:0007669"/>
    <property type="project" value="UniProtKB-ARBA"/>
</dbReference>
<dbReference type="InterPro" id="IPR041658">
    <property type="entry name" value="AAA_lid_11"/>
</dbReference>
<accession>I7MGY5</accession>
<dbReference type="Pfam" id="PF12774">
    <property type="entry name" value="AAA_6"/>
    <property type="match status" value="1"/>
</dbReference>
<dbReference type="InterPro" id="IPR041228">
    <property type="entry name" value="Dynein_C"/>
</dbReference>
<evidence type="ECO:0000256" key="18">
    <source>
        <dbReference type="ARBA" id="ARBA00023902"/>
    </source>
</evidence>
<dbReference type="Proteomes" id="UP000009168">
    <property type="component" value="Unassembled WGS sequence"/>
</dbReference>
<dbReference type="Pfam" id="PF22597">
    <property type="entry name" value="DYN_lid"/>
    <property type="match status" value="1"/>
</dbReference>
<dbReference type="Gene3D" id="1.10.8.710">
    <property type="match status" value="1"/>
</dbReference>
<dbReference type="FunFam" id="3.40.50.300:FF:000598">
    <property type="entry name" value="Dynein cytoplasmic 2 heavy chain 1"/>
    <property type="match status" value="1"/>
</dbReference>
<dbReference type="InterPro" id="IPR013594">
    <property type="entry name" value="Dynein_heavy_tail"/>
</dbReference>
<keyword evidence="4" id="KW-0217">Developmental protein</keyword>
<dbReference type="InterPro" id="IPR026983">
    <property type="entry name" value="DHC"/>
</dbReference>
<comment type="subcellular location">
    <subcellularLocation>
        <location evidence="2">Cell projection</location>
        <location evidence="2">Cilium membrane</location>
        <topology evidence="2">Peripheral membrane protein</topology>
        <orientation evidence="2">Cytoplasmic side</orientation>
    </subcellularLocation>
    <subcellularLocation>
        <location evidence="1">Cytoplasm</location>
        <location evidence="1">Cytoskeleton</location>
    </subcellularLocation>
</comment>
<dbReference type="KEGG" id="tet:TTHERM_00558310"/>
<dbReference type="Gene3D" id="1.20.140.100">
    <property type="entry name" value="Dynein heavy chain, N-terminal domain 2"/>
    <property type="match status" value="1"/>
</dbReference>
<dbReference type="Pfam" id="PF18198">
    <property type="entry name" value="AAA_lid_11"/>
    <property type="match status" value="1"/>
</dbReference>
<evidence type="ECO:0000256" key="5">
    <source>
        <dbReference type="ARBA" id="ARBA00022475"/>
    </source>
</evidence>
<dbReference type="InterPro" id="IPR004273">
    <property type="entry name" value="Dynein_heavy_D6_P-loop"/>
</dbReference>
<dbReference type="InParanoid" id="I7MGY5"/>
<keyword evidence="17" id="KW-0966">Cell projection</keyword>
<feature type="domain" description="AAA+ ATPase" evidence="20">
    <location>
        <begin position="2605"/>
        <end position="2761"/>
    </location>
</feature>
<dbReference type="Pfam" id="PF12775">
    <property type="entry name" value="AAA_7"/>
    <property type="match status" value="1"/>
</dbReference>
<dbReference type="Gene3D" id="3.20.180.20">
    <property type="entry name" value="Dynein heavy chain, N-terminal domain 2"/>
    <property type="match status" value="1"/>
</dbReference>
<dbReference type="InterPro" id="IPR054354">
    <property type="entry name" value="DYNC2H1-like_lid"/>
</dbReference>
<feature type="coiled-coil region" evidence="19">
    <location>
        <begin position="2843"/>
        <end position="2877"/>
    </location>
</feature>
<dbReference type="Pfam" id="PF18199">
    <property type="entry name" value="Dynein_C"/>
    <property type="match status" value="1"/>
</dbReference>
<evidence type="ECO:0000256" key="1">
    <source>
        <dbReference type="ARBA" id="ARBA00004245"/>
    </source>
</evidence>
<dbReference type="GO" id="GO:0060170">
    <property type="term" value="C:ciliary membrane"/>
    <property type="evidence" value="ECO:0007669"/>
    <property type="project" value="UniProtKB-SubCell"/>
</dbReference>
<keyword evidence="8" id="KW-0547">Nucleotide-binding</keyword>
<evidence type="ECO:0000256" key="4">
    <source>
        <dbReference type="ARBA" id="ARBA00022473"/>
    </source>
</evidence>
<evidence type="ECO:0000256" key="12">
    <source>
        <dbReference type="ARBA" id="ARBA00023054"/>
    </source>
</evidence>
<organism evidence="21 22">
    <name type="scientific">Tetrahymena thermophila (strain SB210)</name>
    <dbReference type="NCBI Taxonomy" id="312017"/>
    <lineage>
        <taxon>Eukaryota</taxon>
        <taxon>Sar</taxon>
        <taxon>Alveolata</taxon>
        <taxon>Ciliophora</taxon>
        <taxon>Intramacronucleata</taxon>
        <taxon>Oligohymenophorea</taxon>
        <taxon>Hymenostomatida</taxon>
        <taxon>Tetrahymenina</taxon>
        <taxon>Tetrahymenidae</taxon>
        <taxon>Tetrahymena</taxon>
    </lineage>
</organism>
<feature type="coiled-coil region" evidence="19">
    <location>
        <begin position="3060"/>
        <end position="3143"/>
    </location>
</feature>
<evidence type="ECO:0000259" key="20">
    <source>
        <dbReference type="SMART" id="SM00382"/>
    </source>
</evidence>
<dbReference type="SMART" id="SM00382">
    <property type="entry name" value="AAA"/>
    <property type="match status" value="4"/>
</dbReference>
<dbReference type="InterPro" id="IPR043160">
    <property type="entry name" value="Dynein_C_barrel"/>
</dbReference>
<keyword evidence="14" id="KW-0472">Membrane</keyword>
<dbReference type="GO" id="GO:0030286">
    <property type="term" value="C:dynein complex"/>
    <property type="evidence" value="ECO:0007669"/>
    <property type="project" value="UniProtKB-KW"/>
</dbReference>
<keyword evidence="16" id="KW-0206">Cytoskeleton</keyword>
<feature type="coiled-coil region" evidence="19">
    <location>
        <begin position="667"/>
        <end position="694"/>
    </location>
</feature>
<evidence type="ECO:0000256" key="8">
    <source>
        <dbReference type="ARBA" id="ARBA00022741"/>
    </source>
</evidence>
<dbReference type="GO" id="GO:0005524">
    <property type="term" value="F:ATP binding"/>
    <property type="evidence" value="ECO:0007669"/>
    <property type="project" value="UniProtKB-KW"/>
</dbReference>
<dbReference type="GO" id="GO:0007018">
    <property type="term" value="P:microtubule-based movement"/>
    <property type="evidence" value="ECO:0007669"/>
    <property type="project" value="InterPro"/>
</dbReference>
<dbReference type="EMBL" id="GG662547">
    <property type="protein sequence ID" value="EAS02149.2"/>
    <property type="molecule type" value="Genomic_DNA"/>
</dbReference>
<evidence type="ECO:0000256" key="11">
    <source>
        <dbReference type="ARBA" id="ARBA00023017"/>
    </source>
</evidence>
<dbReference type="InterPro" id="IPR027417">
    <property type="entry name" value="P-loop_NTPase"/>
</dbReference>
<dbReference type="RefSeq" id="XP_001022394.2">
    <property type="nucleotide sequence ID" value="XM_001022394.2"/>
</dbReference>
<proteinExistence type="inferred from homology"/>
<keyword evidence="12 19" id="KW-0175">Coiled coil</keyword>
<dbReference type="Gene3D" id="1.10.8.1220">
    <property type="match status" value="1"/>
</dbReference>
<dbReference type="Gene3D" id="1.10.8.720">
    <property type="entry name" value="Region D6 of dynein motor"/>
    <property type="match status" value="1"/>
</dbReference>
<comment type="similarity">
    <text evidence="3">Belongs to the dynein heavy chain family.</text>
</comment>
<name>I7MGY5_TETTS</name>
<dbReference type="GeneID" id="7831598"/>
<dbReference type="Pfam" id="PF08385">
    <property type="entry name" value="DHC_N1"/>
    <property type="match status" value="1"/>
</dbReference>
<dbReference type="Pfam" id="PF12780">
    <property type="entry name" value="AAA_8"/>
    <property type="match status" value="1"/>
</dbReference>
<protein>
    <recommendedName>
        <fullName evidence="18">Cytoplasmic dynein 2 heavy chain 1</fullName>
    </recommendedName>
</protein>
<dbReference type="GO" id="GO:0005874">
    <property type="term" value="C:microtubule"/>
    <property type="evidence" value="ECO:0007669"/>
    <property type="project" value="UniProtKB-KW"/>
</dbReference>
<keyword evidence="11" id="KW-0243">Dynein</keyword>
<dbReference type="FunFam" id="3.40.50.300:FF:000071">
    <property type="entry name" value="Cytoplasmic dynein heavy chain 1"/>
    <property type="match status" value="1"/>
</dbReference>
<keyword evidence="6" id="KW-0963">Cytoplasm</keyword>
<evidence type="ECO:0000256" key="16">
    <source>
        <dbReference type="ARBA" id="ARBA00023212"/>
    </source>
</evidence>
<dbReference type="Gene3D" id="1.20.1270.280">
    <property type="match status" value="1"/>
</dbReference>
<dbReference type="Gene3D" id="3.10.490.20">
    <property type="match status" value="1"/>
</dbReference>
<dbReference type="Pfam" id="PF03028">
    <property type="entry name" value="Dynein_heavy"/>
    <property type="match status" value="1"/>
</dbReference>
<feature type="domain" description="AAA+ ATPase" evidence="20">
    <location>
        <begin position="1664"/>
        <end position="1810"/>
    </location>
</feature>
<dbReference type="InterPro" id="IPR043157">
    <property type="entry name" value="Dynein_AAA1S"/>
</dbReference>
<evidence type="ECO:0000256" key="17">
    <source>
        <dbReference type="ARBA" id="ARBA00023273"/>
    </source>
</evidence>
<dbReference type="InterPro" id="IPR024317">
    <property type="entry name" value="Dynein_heavy_chain_D4_dom"/>
</dbReference>
<keyword evidence="5" id="KW-1003">Cell membrane</keyword>
<dbReference type="InterPro" id="IPR049400">
    <property type="entry name" value="DYNC2H1_AAA_dom"/>
</dbReference>
<gene>
    <name evidence="21" type="ORF">TTHERM_00558310</name>
</gene>
<dbReference type="Gene3D" id="6.10.140.1060">
    <property type="match status" value="1"/>
</dbReference>
<evidence type="ECO:0000256" key="7">
    <source>
        <dbReference type="ARBA" id="ARBA00022701"/>
    </source>
</evidence>
<feature type="coiled-coil region" evidence="19">
    <location>
        <begin position="3357"/>
        <end position="3391"/>
    </location>
</feature>
<reference evidence="22" key="1">
    <citation type="journal article" date="2006" name="PLoS Biol.">
        <title>Macronuclear genome sequence of the ciliate Tetrahymena thermophila, a model eukaryote.</title>
        <authorList>
            <person name="Eisen J.A."/>
            <person name="Coyne R.S."/>
            <person name="Wu M."/>
            <person name="Wu D."/>
            <person name="Thiagarajan M."/>
            <person name="Wortman J.R."/>
            <person name="Badger J.H."/>
            <person name="Ren Q."/>
            <person name="Amedeo P."/>
            <person name="Jones K.M."/>
            <person name="Tallon L.J."/>
            <person name="Delcher A.L."/>
            <person name="Salzberg S.L."/>
            <person name="Silva J.C."/>
            <person name="Haas B.J."/>
            <person name="Majoros W.H."/>
            <person name="Farzad M."/>
            <person name="Carlton J.M."/>
            <person name="Smith R.K. Jr."/>
            <person name="Garg J."/>
            <person name="Pearlman R.E."/>
            <person name="Karrer K.M."/>
            <person name="Sun L."/>
            <person name="Manning G."/>
            <person name="Elde N.C."/>
            <person name="Turkewitz A.P."/>
            <person name="Asai D.J."/>
            <person name="Wilkes D.E."/>
            <person name="Wang Y."/>
            <person name="Cai H."/>
            <person name="Collins K."/>
            <person name="Stewart B.A."/>
            <person name="Lee S.R."/>
            <person name="Wilamowska K."/>
            <person name="Weinberg Z."/>
            <person name="Ruzzo W.L."/>
            <person name="Wloga D."/>
            <person name="Gaertig J."/>
            <person name="Frankel J."/>
            <person name="Tsao C.-C."/>
            <person name="Gorovsky M.A."/>
            <person name="Keeling P.J."/>
            <person name="Waller R.F."/>
            <person name="Patron N.J."/>
            <person name="Cherry J.M."/>
            <person name="Stover N.A."/>
            <person name="Krieger C.J."/>
            <person name="del Toro C."/>
            <person name="Ryder H.F."/>
            <person name="Williamson S.C."/>
            <person name="Barbeau R.A."/>
            <person name="Hamilton E.P."/>
            <person name="Orias E."/>
        </authorList>
    </citation>
    <scope>NUCLEOTIDE SEQUENCE [LARGE SCALE GENOMIC DNA]</scope>
    <source>
        <strain evidence="22">SB210</strain>
    </source>
</reference>